<dbReference type="InterPro" id="IPR010982">
    <property type="entry name" value="Lambda_DNA-bd_dom_sf"/>
</dbReference>
<dbReference type="InterPro" id="IPR001387">
    <property type="entry name" value="Cro/C1-type_HTH"/>
</dbReference>
<proteinExistence type="predicted"/>
<dbReference type="AlphaFoldDB" id="A0A6N3DZQ0"/>
<keyword evidence="1" id="KW-0238">DNA-binding</keyword>
<dbReference type="PROSITE" id="PS50943">
    <property type="entry name" value="HTH_CROC1"/>
    <property type="match status" value="1"/>
</dbReference>
<evidence type="ECO:0000259" key="2">
    <source>
        <dbReference type="PROSITE" id="PS50943"/>
    </source>
</evidence>
<sequence>MEKNEWIRERETIKMSAVSWAASGSIGRRAGVAPVTGASSTAPAETGKNLRMKAARVAADLSQADLAAAVGATRQTIGLIEAGGYNPTLKLCIAICKTLGCTLDDLFWEESE</sequence>
<reference evidence="3" key="1">
    <citation type="submission" date="2019-11" db="EMBL/GenBank/DDBJ databases">
        <authorList>
            <person name="Feng L."/>
        </authorList>
    </citation>
    <scope>NUCLEOTIDE SEQUENCE</scope>
    <source>
        <strain evidence="3">ElentaLFYP107</strain>
    </source>
</reference>
<name>A0A6N3DZQ0_EGGLN</name>
<dbReference type="SMART" id="SM00530">
    <property type="entry name" value="HTH_XRE"/>
    <property type="match status" value="1"/>
</dbReference>
<evidence type="ECO:0000256" key="1">
    <source>
        <dbReference type="ARBA" id="ARBA00023125"/>
    </source>
</evidence>
<protein>
    <submittedName>
        <fullName evidence="3">Helix-turn-helix</fullName>
    </submittedName>
</protein>
<organism evidence="3">
    <name type="scientific">Eggerthella lenta</name>
    <name type="common">Eubacterium lentum</name>
    <dbReference type="NCBI Taxonomy" id="84112"/>
    <lineage>
        <taxon>Bacteria</taxon>
        <taxon>Bacillati</taxon>
        <taxon>Actinomycetota</taxon>
        <taxon>Coriobacteriia</taxon>
        <taxon>Eggerthellales</taxon>
        <taxon>Eggerthellaceae</taxon>
        <taxon>Eggerthella</taxon>
    </lineage>
</organism>
<evidence type="ECO:0000313" key="3">
    <source>
        <dbReference type="EMBL" id="VYU33174.1"/>
    </source>
</evidence>
<dbReference type="CDD" id="cd00093">
    <property type="entry name" value="HTH_XRE"/>
    <property type="match status" value="1"/>
</dbReference>
<dbReference type="Pfam" id="PF01381">
    <property type="entry name" value="HTH_3"/>
    <property type="match status" value="1"/>
</dbReference>
<dbReference type="GO" id="GO:0003677">
    <property type="term" value="F:DNA binding"/>
    <property type="evidence" value="ECO:0007669"/>
    <property type="project" value="UniProtKB-KW"/>
</dbReference>
<accession>A0A6N3DZQ0</accession>
<dbReference type="Gene3D" id="1.10.260.40">
    <property type="entry name" value="lambda repressor-like DNA-binding domains"/>
    <property type="match status" value="1"/>
</dbReference>
<dbReference type="PANTHER" id="PTHR46558">
    <property type="entry name" value="TRACRIPTIONAL REGULATORY PROTEIN-RELATED-RELATED"/>
    <property type="match status" value="1"/>
</dbReference>
<feature type="domain" description="HTH cro/C1-type" evidence="2">
    <location>
        <begin position="52"/>
        <end position="106"/>
    </location>
</feature>
<dbReference type="SUPFAM" id="SSF47413">
    <property type="entry name" value="lambda repressor-like DNA-binding domains"/>
    <property type="match status" value="1"/>
</dbReference>
<dbReference type="PANTHER" id="PTHR46558:SF3">
    <property type="entry name" value="TRANSCRIPTIONAL REGULATOR"/>
    <property type="match status" value="1"/>
</dbReference>
<dbReference type="EMBL" id="CACRTT010000023">
    <property type="protein sequence ID" value="VYU33174.1"/>
    <property type="molecule type" value="Genomic_DNA"/>
</dbReference>
<gene>
    <name evidence="3" type="ORF">ELLFYP107_00199</name>
</gene>